<evidence type="ECO:0000313" key="2">
    <source>
        <dbReference type="EMBL" id="SEB05104.1"/>
    </source>
</evidence>
<keyword evidence="1" id="KW-1133">Transmembrane helix</keyword>
<keyword evidence="1" id="KW-0812">Transmembrane</keyword>
<feature type="transmembrane region" description="Helical" evidence="1">
    <location>
        <begin position="67"/>
        <end position="89"/>
    </location>
</feature>
<keyword evidence="1" id="KW-0472">Membrane</keyword>
<keyword evidence="3" id="KW-1185">Reference proteome</keyword>
<feature type="transmembrane region" description="Helical" evidence="1">
    <location>
        <begin position="124"/>
        <end position="146"/>
    </location>
</feature>
<dbReference type="AlphaFoldDB" id="A0A1H4G6C0"/>
<dbReference type="OrthoDB" id="9909410at2"/>
<feature type="transmembrane region" description="Helical" evidence="1">
    <location>
        <begin position="38"/>
        <end position="61"/>
    </location>
</feature>
<name>A0A1H4G6C0_ALKAM</name>
<proteinExistence type="predicted"/>
<reference evidence="2 3" key="1">
    <citation type="submission" date="2016-10" db="EMBL/GenBank/DDBJ databases">
        <authorList>
            <person name="de Groot N.N."/>
        </authorList>
    </citation>
    <scope>NUCLEOTIDE SEQUENCE [LARGE SCALE GENOMIC DNA]</scope>
    <source>
        <strain evidence="2 3">CGMCC 1.3430</strain>
    </source>
</reference>
<dbReference type="EMBL" id="FNRM01000023">
    <property type="protein sequence ID" value="SEB05104.1"/>
    <property type="molecule type" value="Genomic_DNA"/>
</dbReference>
<dbReference type="RefSeq" id="WP_139243761.1">
    <property type="nucleotide sequence ID" value="NZ_FNRM01000023.1"/>
</dbReference>
<evidence type="ECO:0000313" key="3">
    <source>
        <dbReference type="Proteomes" id="UP000198773"/>
    </source>
</evidence>
<accession>A0A1H4G6C0</accession>
<protein>
    <submittedName>
        <fullName evidence="2">Uncharacterized protein</fullName>
    </submittedName>
</protein>
<organism evidence="2 3">
    <name type="scientific">Alkalimonas amylolytica</name>
    <dbReference type="NCBI Taxonomy" id="152573"/>
    <lineage>
        <taxon>Bacteria</taxon>
        <taxon>Pseudomonadati</taxon>
        <taxon>Pseudomonadota</taxon>
        <taxon>Gammaproteobacteria</taxon>
        <taxon>Alkalimonas</taxon>
    </lineage>
</organism>
<dbReference type="STRING" id="152573.SAMN04488051_1232"/>
<gene>
    <name evidence="2" type="ORF">SAMN04488051_1232</name>
</gene>
<feature type="transmembrane region" description="Helical" evidence="1">
    <location>
        <begin position="101"/>
        <end position="118"/>
    </location>
</feature>
<evidence type="ECO:0000256" key="1">
    <source>
        <dbReference type="SAM" id="Phobius"/>
    </source>
</evidence>
<sequence length="176" mass="19258">MKLSQKHTKRSTLSGLSLAHSIKEKMGQDYHGLLPPHFVLGLVALLSAMTAGFLLVTLFSFTFLEFSFALVIADAVFILVLLTLLSRLIQGKASVVSIKLAQLYSVLCILLGCVWLLLSQQSVHPSLLTALAISAIVAAAIAAFLFSTKGFKKMVCYQHRVLRVKQELLKERTKSG</sequence>
<dbReference type="Proteomes" id="UP000198773">
    <property type="component" value="Unassembled WGS sequence"/>
</dbReference>